<feature type="compositionally biased region" description="Low complexity" evidence="1">
    <location>
        <begin position="929"/>
        <end position="948"/>
    </location>
</feature>
<accession>A0A167S6Y7</accession>
<feature type="compositionally biased region" description="Pro residues" evidence="1">
    <location>
        <begin position="1423"/>
        <end position="1456"/>
    </location>
</feature>
<feature type="compositionally biased region" description="Low complexity" evidence="1">
    <location>
        <begin position="890"/>
        <end position="902"/>
    </location>
</feature>
<feature type="compositionally biased region" description="Polar residues" evidence="1">
    <location>
        <begin position="118"/>
        <end position="135"/>
    </location>
</feature>
<feature type="compositionally biased region" description="Low complexity" evidence="1">
    <location>
        <begin position="743"/>
        <end position="754"/>
    </location>
</feature>
<feature type="compositionally biased region" description="Basic and acidic residues" evidence="1">
    <location>
        <begin position="1615"/>
        <end position="1626"/>
    </location>
</feature>
<feature type="compositionally biased region" description="Polar residues" evidence="1">
    <location>
        <begin position="712"/>
        <end position="725"/>
    </location>
</feature>
<dbReference type="EMBL" id="AZHB01000016">
    <property type="protein sequence ID" value="OAA59321.1"/>
    <property type="molecule type" value="Genomic_DNA"/>
</dbReference>
<feature type="compositionally biased region" description="Polar residues" evidence="1">
    <location>
        <begin position="1072"/>
        <end position="1104"/>
    </location>
</feature>
<evidence type="ECO:0000313" key="2">
    <source>
        <dbReference type="EMBL" id="OAA59321.1"/>
    </source>
</evidence>
<keyword evidence="3" id="KW-1185">Reference proteome</keyword>
<feature type="region of interest" description="Disordered" evidence="1">
    <location>
        <begin position="1525"/>
        <end position="1626"/>
    </location>
</feature>
<feature type="compositionally biased region" description="Polar residues" evidence="1">
    <location>
        <begin position="1184"/>
        <end position="1198"/>
    </location>
</feature>
<comment type="caution">
    <text evidence="2">The sequence shown here is derived from an EMBL/GenBank/DDBJ whole genome shotgun (WGS) entry which is preliminary data.</text>
</comment>
<feature type="compositionally biased region" description="Basic and acidic residues" evidence="1">
    <location>
        <begin position="611"/>
        <end position="622"/>
    </location>
</feature>
<feature type="compositionally biased region" description="Polar residues" evidence="1">
    <location>
        <begin position="441"/>
        <end position="451"/>
    </location>
</feature>
<feature type="region of interest" description="Disordered" evidence="1">
    <location>
        <begin position="1"/>
        <end position="302"/>
    </location>
</feature>
<feature type="region of interest" description="Disordered" evidence="1">
    <location>
        <begin position="794"/>
        <end position="1217"/>
    </location>
</feature>
<protein>
    <submittedName>
        <fullName evidence="2">Uncharacterized protein</fullName>
    </submittedName>
</protein>
<dbReference type="GeneID" id="30022548"/>
<dbReference type="STRING" id="1081104.A0A167S6Y7"/>
<dbReference type="OrthoDB" id="3946221at2759"/>
<feature type="compositionally biased region" description="Low complexity" evidence="1">
    <location>
        <begin position="640"/>
        <end position="652"/>
    </location>
</feature>
<feature type="region of interest" description="Disordered" evidence="1">
    <location>
        <begin position="640"/>
        <end position="756"/>
    </location>
</feature>
<feature type="region of interest" description="Disordered" evidence="1">
    <location>
        <begin position="1230"/>
        <end position="1270"/>
    </location>
</feature>
<feature type="compositionally biased region" description="Basic and acidic residues" evidence="1">
    <location>
        <begin position="726"/>
        <end position="737"/>
    </location>
</feature>
<organism evidence="2 3">
    <name type="scientific">Cordyceps fumosorosea (strain ARSEF 2679)</name>
    <name type="common">Isaria fumosorosea</name>
    <dbReference type="NCBI Taxonomy" id="1081104"/>
    <lineage>
        <taxon>Eukaryota</taxon>
        <taxon>Fungi</taxon>
        <taxon>Dikarya</taxon>
        <taxon>Ascomycota</taxon>
        <taxon>Pezizomycotina</taxon>
        <taxon>Sordariomycetes</taxon>
        <taxon>Hypocreomycetidae</taxon>
        <taxon>Hypocreales</taxon>
        <taxon>Cordycipitaceae</taxon>
        <taxon>Cordyceps</taxon>
    </lineage>
</organism>
<dbReference type="Proteomes" id="UP000076744">
    <property type="component" value="Unassembled WGS sequence"/>
</dbReference>
<dbReference type="RefSeq" id="XP_018702837.1">
    <property type="nucleotide sequence ID" value="XM_018849860.1"/>
</dbReference>
<gene>
    <name evidence="2" type="ORF">ISF_06256</name>
</gene>
<feature type="compositionally biased region" description="Basic residues" evidence="1">
    <location>
        <begin position="228"/>
        <end position="238"/>
    </location>
</feature>
<feature type="compositionally biased region" description="Acidic residues" evidence="1">
    <location>
        <begin position="210"/>
        <end position="220"/>
    </location>
</feature>
<feature type="compositionally biased region" description="Basic and acidic residues" evidence="1">
    <location>
        <begin position="1339"/>
        <end position="1357"/>
    </location>
</feature>
<evidence type="ECO:0000256" key="1">
    <source>
        <dbReference type="SAM" id="MobiDB-lite"/>
    </source>
</evidence>
<feature type="compositionally biased region" description="Acidic residues" evidence="1">
    <location>
        <begin position="794"/>
        <end position="818"/>
    </location>
</feature>
<feature type="compositionally biased region" description="Acidic residues" evidence="1">
    <location>
        <begin position="837"/>
        <end position="856"/>
    </location>
</feature>
<feature type="region of interest" description="Disordered" evidence="1">
    <location>
        <begin position="1291"/>
        <end position="1386"/>
    </location>
</feature>
<feature type="compositionally biased region" description="Basic and acidic residues" evidence="1">
    <location>
        <begin position="523"/>
        <end position="532"/>
    </location>
</feature>
<feature type="compositionally biased region" description="Polar residues" evidence="1">
    <location>
        <begin position="1033"/>
        <end position="1043"/>
    </location>
</feature>
<evidence type="ECO:0000313" key="3">
    <source>
        <dbReference type="Proteomes" id="UP000076744"/>
    </source>
</evidence>
<feature type="compositionally biased region" description="Acidic residues" evidence="1">
    <location>
        <begin position="592"/>
        <end position="610"/>
    </location>
</feature>
<feature type="compositionally biased region" description="Polar residues" evidence="1">
    <location>
        <begin position="653"/>
        <end position="682"/>
    </location>
</feature>
<feature type="compositionally biased region" description="Polar residues" evidence="1">
    <location>
        <begin position="420"/>
        <end position="432"/>
    </location>
</feature>
<feature type="compositionally biased region" description="Polar residues" evidence="1">
    <location>
        <begin position="952"/>
        <end position="970"/>
    </location>
</feature>
<sequence>MSKRQRRNTPLGDAAQPDSAQRRWRNVANPSTPRDDIMSSPDPLTGDASPDRVLSSNSRRVTRSQRAQQFLSLGATPRRLAWELDAGTGRNRRSSRGGLVVSVEETDEDGTADEATRRTNVSMPSPRTASAATTRGQKRAAATTTTTVPLKYSIEDESSDVLGSTNATPRPRKTRIRVSNGTPIPQPTAGKRRRDPSLPARTTQRHPETVEDSMDSDSMDDLTQRSPTPKRRMLSPRRRAAEPSSELGTEPAPRASPAARRNVRRQRYAMAPPQVPGSTDVGNDEARMPQVPASEDDLQRDPTMTVTVEEGRQTTTAAADVEPESDIWIAASRDATPQAEQPVDRTAAEMEEQEEERHEVRATSVAMSQEDYGYLPPAASDDSSVTDEQLEEPTIMRGNDTIAQGEDFSMILMDSIHSLRASTQGAPPSSHYSPVGDDTSLIINTTLQSLRQGKVADPEDEGDGEDEGGDDGEDEGGDGEDEGDDDADTLSGRESENEPAEDETIVPEPVVADSLSGSELEAQLDKTQPRAEDSDEHDEPGTSDSRGSENEPVEEEAAAAPEQVVTDAESVPGLAGQPDLSQTEPVAPAPEPESESGGDTDGGFESEVEEIEQHDVAQSRLEVEQEVTTVVEAAVTEIVSVESVSESEVQASLSRKSPVRQSPPASRSARLSQSPKKATGSSPLRYRVYKRYAGQSEHSPRASRRRSASPPQTTVSASFSAPVQESTRDSRMDEDSFSKMPEATLAAAAPQANARLSTEYEELDDEMMDEIMDELEDSQAKDAATAEFMQYMDEDEDGDGDFELEPEGEQEQQADDYELPYLSPGTGTGAARRVDALLEEGGDDTQDEEQAADEVVEAVAVELPTLPSDARQTQSAVRLPTPDDSPPSAPLQQAAAPAQQQLWTHSFIGSPVQAHHLPGPSSPGPSAHPVPVTQPAEAAVQSSASSVEETPRNQISSPTQQPQSVGQESGSAPHVRPALSSIVRVGRALQSVTSDPPSPEARDRHLGSPFRSSGSKEPRSGSGEAETGRLLSRSPSARVSKSPTARMLTFGMLSHSSLSPQRRSPFRDASRSIRSPSQLQEASTQQEVVSPPRSSLFSKSTSGNERPAAKLSPVELSQPPTSVSPPPRSLFSKSTRTAALDEAQPSVSPQRKSPFRERTKSVEPLPLAGSSLQGGVLRAHESTSGRVSATSSLQQSPPSGDEMSWIADEGPISPRLRGDNTLQEVVAMAERSPVPEQTLAQERAAELEPGAAPETSDEAESNLPPLRKDDDTDIWDIETYRERKRKASFGKRVVRNRNRPAEMLKKSTAATQPAWMRTGLTQLSNRTFKPLPAMRRRQPVVEEHGESSRQQEQPRLEEDAEEYSLLARRREAEEAQGLTESASKASKFDLSTFFSSPIAVPGMIADKFFPGKGKSVERSLAPAPAPAPVSTPAPVLAPTPSPVPAPEPPTLTPTPTPARQRSPPRATPLNAGSEYARRRDGRIHFRAPSPYKSSAVPRPLGTPSGSGFGVTASNRAGALEARRLFSTPGRSAIPSGDIGGQGQEATEEVSKSQRPPRWGCNSINSNDSEYRSMPFMKPLPPKDASPVKSSMRPPTKPKVRGRVVQFTESVMSPPEQERARQERRQREYETALFEQELLKRRVMRFDEDVNRYEPPLLNAPQQQVVAGQDRSRDRRSQSSSDVSMPDAPPLEEEEEAEQVPLPELVPELMLIPVHNRASARRLARAVSTSPLSTTKWSREHWLFLDDLLRARRSGPFRGSFRRHSEDLLGKTVSGKGQAMELERWHLDCVDAFKAAVAGWEASDLARRIFGLVMGEEQRREAGMRRQRAAMRR</sequence>
<proteinExistence type="predicted"/>
<name>A0A167S6Y7_CORFA</name>
<feature type="region of interest" description="Disordered" evidence="1">
    <location>
        <begin position="333"/>
        <end position="402"/>
    </location>
</feature>
<feature type="compositionally biased region" description="Low complexity" evidence="1">
    <location>
        <begin position="251"/>
        <end position="260"/>
    </location>
</feature>
<feature type="region of interest" description="Disordered" evidence="1">
    <location>
        <begin position="1653"/>
        <end position="1698"/>
    </location>
</feature>
<feature type="compositionally biased region" description="Polar residues" evidence="1">
    <location>
        <begin position="54"/>
        <end position="71"/>
    </location>
</feature>
<feature type="compositionally biased region" description="Acidic residues" evidence="1">
    <location>
        <begin position="458"/>
        <end position="488"/>
    </location>
</feature>
<reference evidence="2 3" key="1">
    <citation type="journal article" date="2016" name="Genome Biol. Evol.">
        <title>Divergent and convergent evolution of fungal pathogenicity.</title>
        <authorList>
            <person name="Shang Y."/>
            <person name="Xiao G."/>
            <person name="Zheng P."/>
            <person name="Cen K."/>
            <person name="Zhan S."/>
            <person name="Wang C."/>
        </authorList>
    </citation>
    <scope>NUCLEOTIDE SEQUENCE [LARGE SCALE GENOMIC DNA]</scope>
    <source>
        <strain evidence="2 3">ARSEF 2679</strain>
    </source>
</reference>
<feature type="region of interest" description="Disordered" evidence="1">
    <location>
        <begin position="419"/>
        <end position="622"/>
    </location>
</feature>
<feature type="region of interest" description="Disordered" evidence="1">
    <location>
        <begin position="1404"/>
        <end position="1511"/>
    </location>
</feature>